<feature type="compositionally biased region" description="Acidic residues" evidence="6">
    <location>
        <begin position="802"/>
        <end position="812"/>
    </location>
</feature>
<evidence type="ECO:0000256" key="3">
    <source>
        <dbReference type="ARBA" id="ARBA00022705"/>
    </source>
</evidence>
<feature type="region of interest" description="Disordered" evidence="6">
    <location>
        <begin position="794"/>
        <end position="826"/>
    </location>
</feature>
<keyword evidence="3" id="KW-0235">DNA replication</keyword>
<dbReference type="GO" id="GO:0003697">
    <property type="term" value="F:single-stranded DNA binding"/>
    <property type="evidence" value="ECO:0007669"/>
    <property type="project" value="TreeGrafter"/>
</dbReference>
<dbReference type="GO" id="GO:1902977">
    <property type="term" value="P:mitotic DNA replication preinitiation complex assembly"/>
    <property type="evidence" value="ECO:0007669"/>
    <property type="project" value="TreeGrafter"/>
</dbReference>
<dbReference type="OMA" id="RISTYYA"/>
<evidence type="ECO:0000313" key="7">
    <source>
        <dbReference type="EMBL" id="KPI88134.1"/>
    </source>
</evidence>
<dbReference type="GO" id="GO:0031261">
    <property type="term" value="C:DNA replication preinitiation complex"/>
    <property type="evidence" value="ECO:0007669"/>
    <property type="project" value="TreeGrafter"/>
</dbReference>
<dbReference type="EMBL" id="LJSK01000060">
    <property type="protein sequence ID" value="KPI88134.1"/>
    <property type="molecule type" value="Genomic_DNA"/>
</dbReference>
<name>A0A0N1I5R4_LEPSE</name>
<dbReference type="InterPro" id="IPR003874">
    <property type="entry name" value="CDC45"/>
</dbReference>
<protein>
    <submittedName>
        <fullName evidence="7">Putative cell division cycle 45 (CDC45)</fullName>
    </submittedName>
</protein>
<evidence type="ECO:0000256" key="1">
    <source>
        <dbReference type="ARBA" id="ARBA00004123"/>
    </source>
</evidence>
<dbReference type="Proteomes" id="UP000038009">
    <property type="component" value="Unassembled WGS sequence"/>
</dbReference>
<dbReference type="GO" id="GO:0003688">
    <property type="term" value="F:DNA replication origin binding"/>
    <property type="evidence" value="ECO:0007669"/>
    <property type="project" value="TreeGrafter"/>
</dbReference>
<dbReference type="OrthoDB" id="10258882at2759"/>
<feature type="compositionally biased region" description="Low complexity" evidence="6">
    <location>
        <begin position="817"/>
        <end position="826"/>
    </location>
</feature>
<evidence type="ECO:0000256" key="5">
    <source>
        <dbReference type="ARBA" id="ARBA00023306"/>
    </source>
</evidence>
<gene>
    <name evidence="7" type="ORF">ABL78_2767</name>
</gene>
<keyword evidence="7" id="KW-0132">Cell division</keyword>
<comment type="caution">
    <text evidence="7">The sequence shown here is derived from an EMBL/GenBank/DDBJ whole genome shotgun (WGS) entry which is preliminary data.</text>
</comment>
<keyword evidence="4" id="KW-0539">Nucleus</keyword>
<comment type="similarity">
    <text evidence="2">Belongs to the CDC45 family.</text>
</comment>
<sequence length="826" mass="91210">MGERTGAPEPWERISTYYFSTRKAINILVAPTADAAAASLSLTYLLKVFLYPFKLHPAGSYDEVRRFIEQTNFAQDSERDGESHPVVDDLFILVGLGAPVVLEDYFDFSRHIVIVVDAYRPFHLDNLRRADDERLIVWGSERIQEEVDTFFRTQRAAEAQRRRRRRRRHAMKAARESPRHHRRPRRDLGCTASGTGSGDEGEAGSNDGAYSDLGNNENGEYEEESEVSDSSSATTNSEDEDDEAELFDGEDDDATPSQSQDRIDWRAGDGEVPPHLEALYYACACAGRSSAVEVYELSVILHRFNDAILWHAAIGVCDLYLRRLIDYGTYLVELAPLQEAVSLQHSVRRGVLRDRTEEGVNQARSAAVSSMQLNNRDEEQLYLLRHSSLWDAIWYDPQVASALDLHHVEDGSPRLSQLLASRCGVSMAMARRPWREVLADVGNEALRRVLTELQHCVNARDSAIVYRSRIRCISRKVGYSTEVSAFDVCKLFTAVLAAAPPASVYMVERPIHNSTGHLSAEDVAAIAQRQLVEFQRRQFWRAHALLDVDPNEKPFHEALAEAFSLQQAVADATSAMMQPGSVQSTTGLHYALPTDTSKTSPAMESFCTMRRLSVLAERLFFTLTMSRRRGRQALTTLRPLVLSCALPQPRLLLPPNANSGSVAVGSVGIASVSGRGGVSAASASGSGASLDFAVTATNAAGANGAVMDVVAQVEDKEEYAVVLTFAGSTSAGMSPLPPVFHFQRCMQDEHFSTPPRSVYVERNAVQVQGRESTTYLVERMLLLSVKETISHHQFRRKSSVVSEEDDEGEASGEDGGAADSSVEVID</sequence>
<dbReference type="AlphaFoldDB" id="A0A0N1I5R4"/>
<dbReference type="GO" id="GO:0006270">
    <property type="term" value="P:DNA replication initiation"/>
    <property type="evidence" value="ECO:0007669"/>
    <property type="project" value="InterPro"/>
</dbReference>
<dbReference type="VEuPathDB" id="TriTrypDB:Lsey_0060_0090"/>
<evidence type="ECO:0000313" key="8">
    <source>
        <dbReference type="Proteomes" id="UP000038009"/>
    </source>
</evidence>
<dbReference type="Pfam" id="PF02724">
    <property type="entry name" value="CDC45"/>
    <property type="match status" value="1"/>
</dbReference>
<evidence type="ECO:0000256" key="6">
    <source>
        <dbReference type="SAM" id="MobiDB-lite"/>
    </source>
</evidence>
<feature type="region of interest" description="Disordered" evidence="6">
    <location>
        <begin position="161"/>
        <end position="269"/>
    </location>
</feature>
<evidence type="ECO:0000256" key="4">
    <source>
        <dbReference type="ARBA" id="ARBA00023242"/>
    </source>
</evidence>
<keyword evidence="8" id="KW-1185">Reference proteome</keyword>
<reference evidence="7 8" key="1">
    <citation type="journal article" date="2015" name="PLoS Pathog.">
        <title>Leptomonas seymouri: Adaptations to the Dixenous Life Cycle Analyzed by Genome Sequencing, Transcriptome Profiling and Co-infection with Leishmania donovani.</title>
        <authorList>
            <person name="Kraeva N."/>
            <person name="Butenko A."/>
            <person name="Hlavacova J."/>
            <person name="Kostygov A."/>
            <person name="Myskova J."/>
            <person name="Grybchuk D."/>
            <person name="Lestinova T."/>
            <person name="Votypka J."/>
            <person name="Volf P."/>
            <person name="Opperdoes F."/>
            <person name="Flegontov P."/>
            <person name="Lukes J."/>
            <person name="Yurchenko V."/>
        </authorList>
    </citation>
    <scope>NUCLEOTIDE SEQUENCE [LARGE SCALE GENOMIC DNA]</scope>
    <source>
        <strain evidence="7 8">ATCC 30220</strain>
    </source>
</reference>
<dbReference type="GO" id="GO:0000727">
    <property type="term" value="P:double-strand break repair via break-induced replication"/>
    <property type="evidence" value="ECO:0007669"/>
    <property type="project" value="TreeGrafter"/>
</dbReference>
<feature type="compositionally biased region" description="Basic residues" evidence="6">
    <location>
        <begin position="161"/>
        <end position="185"/>
    </location>
</feature>
<organism evidence="7 8">
    <name type="scientific">Leptomonas seymouri</name>
    <dbReference type="NCBI Taxonomy" id="5684"/>
    <lineage>
        <taxon>Eukaryota</taxon>
        <taxon>Discoba</taxon>
        <taxon>Euglenozoa</taxon>
        <taxon>Kinetoplastea</taxon>
        <taxon>Metakinetoplastina</taxon>
        <taxon>Trypanosomatida</taxon>
        <taxon>Trypanosomatidae</taxon>
        <taxon>Leishmaniinae</taxon>
        <taxon>Leptomonas</taxon>
    </lineage>
</organism>
<dbReference type="PANTHER" id="PTHR10507:SF0">
    <property type="entry name" value="CELL DIVISION CONTROL PROTEIN 45 HOMOLOG"/>
    <property type="match status" value="1"/>
</dbReference>
<evidence type="ECO:0000256" key="2">
    <source>
        <dbReference type="ARBA" id="ARBA00010727"/>
    </source>
</evidence>
<comment type="subcellular location">
    <subcellularLocation>
        <location evidence="1">Nucleus</location>
    </subcellularLocation>
</comment>
<dbReference type="GO" id="GO:0051301">
    <property type="term" value="P:cell division"/>
    <property type="evidence" value="ECO:0007669"/>
    <property type="project" value="UniProtKB-KW"/>
</dbReference>
<dbReference type="GO" id="GO:0003682">
    <property type="term" value="F:chromatin binding"/>
    <property type="evidence" value="ECO:0007669"/>
    <property type="project" value="TreeGrafter"/>
</dbReference>
<keyword evidence="5" id="KW-0131">Cell cycle</keyword>
<accession>A0A0N1I5R4</accession>
<proteinExistence type="inferred from homology"/>
<dbReference type="PANTHER" id="PTHR10507">
    <property type="entry name" value="CDC45-RELATED PROTEIN"/>
    <property type="match status" value="1"/>
</dbReference>
<feature type="compositionally biased region" description="Acidic residues" evidence="6">
    <location>
        <begin position="237"/>
        <end position="254"/>
    </location>
</feature>